<feature type="domain" description="Shieldin complex subunit 2 first OB fold" evidence="3">
    <location>
        <begin position="327"/>
        <end position="458"/>
    </location>
</feature>
<dbReference type="InterPro" id="IPR012340">
    <property type="entry name" value="NA-bd_OB-fold"/>
</dbReference>
<dbReference type="PANTHER" id="PTHR14495">
    <property type="entry name" value="SHIELDIN COMPLEX SUBUNIT 2"/>
    <property type="match status" value="1"/>
</dbReference>
<dbReference type="InterPro" id="IPR031589">
    <property type="entry name" value="SHLD2_C"/>
</dbReference>
<feature type="compositionally biased region" description="Polar residues" evidence="1">
    <location>
        <begin position="191"/>
        <end position="216"/>
    </location>
</feature>
<dbReference type="SUPFAM" id="SSF50249">
    <property type="entry name" value="Nucleic acid-binding proteins"/>
    <property type="match status" value="1"/>
</dbReference>
<evidence type="ECO:0000259" key="4">
    <source>
        <dbReference type="Pfam" id="PF22779"/>
    </source>
</evidence>
<dbReference type="OrthoDB" id="10254686at2759"/>
<name>A0A8M1KND8_CLUHA</name>
<sequence length="802" mass="88124">MTDKPKIHVFLGAPCPFLSASDTGAPEDSSDWKTLDLCWDQGRLRPKTNDRGVQVNPDSVEANTSAGRADRDVSQGNFEPVTAEGHSPPLFEEDEETEVTPDLSPAPSSQHAKNKPLLREVDDLCSESLKAHLDSCFTRAQPQAASECPPCSGMSVETEYLSVWTKSQALLMKRRAGLPPEVAPIGMGSPHTPQTQHTPVISRTSPELCSPHSGSPGSRAVGGTLQGSPDRFSEVLSQRQREGGVMLERTPDGLLCTQGSPSAHVDKDRLSEAPQHCLPPPNHRPPGQPAHSSPVSPARKKSKQSPTTPEGQRSKPSAWDGFITARPPTLLARCRTRGVQYSILVAVVHPFHLQEVKMKTGATAGNTIPLATLIVTDQSDVEMKVVMWRAAAFWVLTVQPGDVLLITGVRVHEDKWRGETVLQSSYSSRLLNLGQVSSSLSPTVPQAVNRRTLGELCAHLRERRPLLLSLPHCSHQDLSTIPYAKLKTLRPDTLVHAVVRVTHTNMVTAWRDEAQGISRAAGVQRSVLTVEQADGHQGAVVLWGAALAWLERIQKHKEALWDFRLLLVKQDVTSGLLELHSTPWGSCELLSTSDIRWAEFFKPGQTTQTTSCVEIDLRTLLSQKYTGDVELKVQITAFQFQGSLSQNTWQVIDSTTSLERILEMVSGDVTFTGCGHCAVELDTDDNGIYRPCYPCLPHTAVRHYYRPVVLTVRDGEFQVCVQVPPTLVQKVLLNTPPDKLSKPVAPSSDVRYVQVVAERIHSLLALPRSTFLLIVRSHIQCDENSIPIIQDFLLLDFCPVDP</sequence>
<protein>
    <submittedName>
        <fullName evidence="6">LOW QUALITY PROTEIN: shieldin complex subunit 2</fullName>
    </submittedName>
</protein>
<feature type="compositionally biased region" description="Pro residues" evidence="1">
    <location>
        <begin position="277"/>
        <end position="288"/>
    </location>
</feature>
<dbReference type="Pfam" id="PF21669">
    <property type="entry name" value="SHLD2_OB1"/>
    <property type="match status" value="1"/>
</dbReference>
<reference evidence="6" key="1">
    <citation type="submission" date="2025-08" db="UniProtKB">
        <authorList>
            <consortium name="RefSeq"/>
        </authorList>
    </citation>
    <scope>IDENTIFICATION</scope>
</reference>
<dbReference type="RefSeq" id="XP_042565571.1">
    <property type="nucleotide sequence ID" value="XM_042709637.1"/>
</dbReference>
<dbReference type="InterPro" id="IPR049507">
    <property type="entry name" value="SHLD2_OB1"/>
</dbReference>
<evidence type="ECO:0000313" key="6">
    <source>
        <dbReference type="RefSeq" id="XP_042565571.1"/>
    </source>
</evidence>
<evidence type="ECO:0000313" key="5">
    <source>
        <dbReference type="Proteomes" id="UP000515152"/>
    </source>
</evidence>
<dbReference type="GO" id="GO:0005634">
    <property type="term" value="C:nucleus"/>
    <property type="evidence" value="ECO:0007669"/>
    <property type="project" value="TreeGrafter"/>
</dbReference>
<dbReference type="PANTHER" id="PTHR14495:SF2">
    <property type="entry name" value="SHIELDIN COMPLEX SUBUNIT 2"/>
    <property type="match status" value="1"/>
</dbReference>
<dbReference type="InterPro" id="IPR053944">
    <property type="entry name" value="SHLD2_OB2"/>
</dbReference>
<dbReference type="Pfam" id="PF22779">
    <property type="entry name" value="OB_SHLD2_2nd"/>
    <property type="match status" value="1"/>
</dbReference>
<dbReference type="KEGG" id="char:105900284"/>
<evidence type="ECO:0000256" key="1">
    <source>
        <dbReference type="SAM" id="MobiDB-lite"/>
    </source>
</evidence>
<dbReference type="InterPro" id="IPR029715">
    <property type="entry name" value="FAM35A"/>
</dbReference>
<accession>A0A8M1KND8</accession>
<gene>
    <name evidence="6" type="primary">shld2</name>
</gene>
<keyword evidence="5" id="KW-1185">Reference proteome</keyword>
<dbReference type="CTD" id="54537"/>
<proteinExistence type="predicted"/>
<dbReference type="GO" id="GO:0010569">
    <property type="term" value="P:regulation of double-strand break repair via homologous recombination"/>
    <property type="evidence" value="ECO:0007669"/>
    <property type="project" value="TreeGrafter"/>
</dbReference>
<dbReference type="GO" id="GO:0035861">
    <property type="term" value="C:site of double-strand break"/>
    <property type="evidence" value="ECO:0007669"/>
    <property type="project" value="TreeGrafter"/>
</dbReference>
<organism evidence="5 6">
    <name type="scientific">Clupea harengus</name>
    <name type="common">Atlantic herring</name>
    <dbReference type="NCBI Taxonomy" id="7950"/>
    <lineage>
        <taxon>Eukaryota</taxon>
        <taxon>Metazoa</taxon>
        <taxon>Chordata</taxon>
        <taxon>Craniata</taxon>
        <taxon>Vertebrata</taxon>
        <taxon>Euteleostomi</taxon>
        <taxon>Actinopterygii</taxon>
        <taxon>Neopterygii</taxon>
        <taxon>Teleostei</taxon>
        <taxon>Clupei</taxon>
        <taxon>Clupeiformes</taxon>
        <taxon>Clupeoidei</taxon>
        <taxon>Clupeidae</taxon>
        <taxon>Clupea</taxon>
    </lineage>
</organism>
<dbReference type="GeneID" id="105900284"/>
<feature type="domain" description="Shieldin complex subunit 2 second OB fold" evidence="4">
    <location>
        <begin position="490"/>
        <end position="575"/>
    </location>
</feature>
<dbReference type="Gene3D" id="2.40.50.140">
    <property type="entry name" value="Nucleic acid-binding proteins"/>
    <property type="match status" value="1"/>
</dbReference>
<feature type="domain" description="Shieldin complex subunit 2 C-terminal" evidence="2">
    <location>
        <begin position="632"/>
        <end position="798"/>
    </location>
</feature>
<feature type="region of interest" description="Disordered" evidence="1">
    <location>
        <begin position="184"/>
        <end position="322"/>
    </location>
</feature>
<feature type="region of interest" description="Disordered" evidence="1">
    <location>
        <begin position="43"/>
        <end position="115"/>
    </location>
</feature>
<evidence type="ECO:0000259" key="3">
    <source>
        <dbReference type="Pfam" id="PF21669"/>
    </source>
</evidence>
<dbReference type="Pfam" id="PF15793">
    <property type="entry name" value="SHLD2_C"/>
    <property type="match status" value="1"/>
</dbReference>
<evidence type="ECO:0000259" key="2">
    <source>
        <dbReference type="Pfam" id="PF15793"/>
    </source>
</evidence>
<feature type="compositionally biased region" description="Polar residues" evidence="1">
    <location>
        <begin position="304"/>
        <end position="315"/>
    </location>
</feature>
<dbReference type="AlphaFoldDB" id="A0A8M1KND8"/>
<dbReference type="Proteomes" id="UP000515152">
    <property type="component" value="Chromosome 13"/>
</dbReference>